<evidence type="ECO:0000313" key="1">
    <source>
        <dbReference type="EMBL" id="QCQ46034.1"/>
    </source>
</evidence>
<reference evidence="1 2" key="1">
    <citation type="submission" date="2019-03" db="EMBL/GenBank/DDBJ databases">
        <title>Complete genome assembly of MDR B. fragilis.</title>
        <authorList>
            <person name="Sydenham T.V."/>
            <person name="Hasman H."/>
            <person name="Justesen U.S."/>
        </authorList>
    </citation>
    <scope>NUCLEOTIDE SEQUENCE [LARGE SCALE GENOMIC DNA]</scope>
    <source>
        <strain evidence="1 2">DCMSKEJBY0001B</strain>
    </source>
</reference>
<accession>A0AAE6EU65</accession>
<dbReference type="RefSeq" id="WP_005805811.1">
    <property type="nucleotide sequence ID" value="NZ_CP036546.1"/>
</dbReference>
<evidence type="ECO:0008006" key="3">
    <source>
        <dbReference type="Google" id="ProtNLM"/>
    </source>
</evidence>
<dbReference type="Proteomes" id="UP000036847">
    <property type="component" value="Chromosome"/>
</dbReference>
<dbReference type="Pfam" id="PF08843">
    <property type="entry name" value="AbiEii"/>
    <property type="match status" value="1"/>
</dbReference>
<dbReference type="EMBL" id="CP036546">
    <property type="protein sequence ID" value="QCQ46034.1"/>
    <property type="molecule type" value="Genomic_DNA"/>
</dbReference>
<dbReference type="InterPro" id="IPR014942">
    <property type="entry name" value="AbiEii"/>
</dbReference>
<name>A0AAE6EU65_BACFG</name>
<protein>
    <recommendedName>
        <fullName evidence="3">Nucleotidyl transferase AbiEii/AbiGii toxin family protein</fullName>
    </recommendedName>
</protein>
<gene>
    <name evidence="1" type="ORF">EC80_014805</name>
</gene>
<dbReference type="AlphaFoldDB" id="A0AAE6EU65"/>
<evidence type="ECO:0000313" key="2">
    <source>
        <dbReference type="Proteomes" id="UP000036847"/>
    </source>
</evidence>
<organism evidence="1 2">
    <name type="scientific">Bacteroides fragilis</name>
    <dbReference type="NCBI Taxonomy" id="817"/>
    <lineage>
        <taxon>Bacteria</taxon>
        <taxon>Pseudomonadati</taxon>
        <taxon>Bacteroidota</taxon>
        <taxon>Bacteroidia</taxon>
        <taxon>Bacteroidales</taxon>
        <taxon>Bacteroidaceae</taxon>
        <taxon>Bacteroides</taxon>
    </lineage>
</organism>
<proteinExistence type="predicted"/>
<sequence>MKFEYSKAEIERVAREQNYTVNNVEKILRLSFILNDLNVMPEFKGKLLLKGGTAINLIAFDKLPRLSVDLDLDFAENLSKERMQEEREKINRPLDKYCQENGYLKSGRCSFSLDSFSLFYTTATGSRDKLKLDINYHNRCHILEGEVSEIPFPFSMRDGVLTVAHVAVTELFAGKIKAFYERYKPGTFMTYTVLQNPAYYHLKKSEIF</sequence>
<dbReference type="Gene3D" id="3.10.450.620">
    <property type="entry name" value="JHP933, nucleotidyltransferase-like core domain"/>
    <property type="match status" value="1"/>
</dbReference>